<dbReference type="AlphaFoldDB" id="A0A5B9E441"/>
<keyword evidence="1" id="KW-0812">Transmembrane</keyword>
<reference evidence="2 3" key="1">
    <citation type="submission" date="2019-08" db="EMBL/GenBank/DDBJ databases">
        <title>Complete genome sequence of Rhodanobacter glycinis strain T01E-68 isolated from tomato root.</title>
        <authorList>
            <person name="Weon H.-Y."/>
            <person name="Lee S.A."/>
        </authorList>
    </citation>
    <scope>NUCLEOTIDE SEQUENCE [LARGE SCALE GENOMIC DNA]</scope>
    <source>
        <strain evidence="2 3">T01E-68</strain>
    </source>
</reference>
<gene>
    <name evidence="2" type="ORF">CS053_15840</name>
</gene>
<dbReference type="EMBL" id="CP042807">
    <property type="protein sequence ID" value="QEE25815.1"/>
    <property type="molecule type" value="Genomic_DNA"/>
</dbReference>
<feature type="transmembrane region" description="Helical" evidence="1">
    <location>
        <begin position="64"/>
        <end position="87"/>
    </location>
</feature>
<name>A0A5B9E441_9GAMM</name>
<feature type="transmembrane region" description="Helical" evidence="1">
    <location>
        <begin position="38"/>
        <end position="58"/>
    </location>
</feature>
<accession>A0A5B9E441</accession>
<evidence type="ECO:0000256" key="1">
    <source>
        <dbReference type="SAM" id="Phobius"/>
    </source>
</evidence>
<protein>
    <submittedName>
        <fullName evidence="2">Uncharacterized protein</fullName>
    </submittedName>
</protein>
<dbReference type="KEGG" id="rgl:CS053_15840"/>
<dbReference type="Proteomes" id="UP000321807">
    <property type="component" value="Chromosome"/>
</dbReference>
<evidence type="ECO:0000313" key="3">
    <source>
        <dbReference type="Proteomes" id="UP000321807"/>
    </source>
</evidence>
<feature type="transmembrane region" description="Helical" evidence="1">
    <location>
        <begin position="6"/>
        <end position="31"/>
    </location>
</feature>
<sequence>METKDMIELFVMVLLAVGALWFAFALIGLVFKVTFALVGGLFGLLAGMVGLLIGGVVLLMVAPFVLLALLPLCLPALLVVGLVWAIVHAARRKPAVAPQPSH</sequence>
<keyword evidence="1" id="KW-1133">Transmembrane helix</keyword>
<evidence type="ECO:0000313" key="2">
    <source>
        <dbReference type="EMBL" id="QEE25815.1"/>
    </source>
</evidence>
<proteinExistence type="predicted"/>
<keyword evidence="1" id="KW-0472">Membrane</keyword>
<organism evidence="2 3">
    <name type="scientific">Rhodanobacter glycinis</name>
    <dbReference type="NCBI Taxonomy" id="582702"/>
    <lineage>
        <taxon>Bacteria</taxon>
        <taxon>Pseudomonadati</taxon>
        <taxon>Pseudomonadota</taxon>
        <taxon>Gammaproteobacteria</taxon>
        <taxon>Lysobacterales</taxon>
        <taxon>Rhodanobacteraceae</taxon>
        <taxon>Rhodanobacter</taxon>
    </lineage>
</organism>